<name>A0A412G0U9_9FIRM</name>
<dbReference type="GeneID" id="83015653"/>
<protein>
    <submittedName>
        <fullName evidence="2">Tat pathway signal protein</fullName>
    </submittedName>
</protein>
<keyword evidence="1" id="KW-0472">Membrane</keyword>
<comment type="caution">
    <text evidence="2">The sequence shown here is derived from an EMBL/GenBank/DDBJ whole genome shotgun (WGS) entry which is preliminary data.</text>
</comment>
<gene>
    <name evidence="2" type="ORF">DWY25_09585</name>
</gene>
<proteinExistence type="predicted"/>
<dbReference type="Pfam" id="PF05857">
    <property type="entry name" value="TraX"/>
    <property type="match status" value="1"/>
</dbReference>
<dbReference type="InterPro" id="IPR008875">
    <property type="entry name" value="TraX"/>
</dbReference>
<keyword evidence="1" id="KW-1133">Transmembrane helix</keyword>
<organism evidence="2 3">
    <name type="scientific">Holdemania filiformis</name>
    <dbReference type="NCBI Taxonomy" id="61171"/>
    <lineage>
        <taxon>Bacteria</taxon>
        <taxon>Bacillati</taxon>
        <taxon>Bacillota</taxon>
        <taxon>Erysipelotrichia</taxon>
        <taxon>Erysipelotrichales</taxon>
        <taxon>Erysipelotrichaceae</taxon>
        <taxon>Holdemania</taxon>
    </lineage>
</organism>
<feature type="transmembrane region" description="Helical" evidence="1">
    <location>
        <begin position="219"/>
        <end position="237"/>
    </location>
</feature>
<feature type="transmembrane region" description="Helical" evidence="1">
    <location>
        <begin position="249"/>
        <end position="268"/>
    </location>
</feature>
<accession>A0A412G0U9</accession>
<feature type="transmembrane region" description="Helical" evidence="1">
    <location>
        <begin position="195"/>
        <end position="213"/>
    </location>
</feature>
<evidence type="ECO:0000313" key="3">
    <source>
        <dbReference type="Proteomes" id="UP000284178"/>
    </source>
</evidence>
<dbReference type="EMBL" id="QRUP01000010">
    <property type="protein sequence ID" value="RGR74055.1"/>
    <property type="molecule type" value="Genomic_DNA"/>
</dbReference>
<feature type="transmembrane region" description="Helical" evidence="1">
    <location>
        <begin position="100"/>
        <end position="119"/>
    </location>
</feature>
<evidence type="ECO:0000313" key="2">
    <source>
        <dbReference type="EMBL" id="RGR74055.1"/>
    </source>
</evidence>
<feature type="transmembrane region" description="Helical" evidence="1">
    <location>
        <begin position="126"/>
        <end position="144"/>
    </location>
</feature>
<sequence>MKTKKHFRGLSGLDLKCLAMVLMVLDHLHYFFEFTGRIPLFFSQLGRLSGWLFLFCAAEGFAHTSNRKRYFLRCYGIAAAMGLIQYLIQFFGWTRADGFYPANNIFATFVLCFILWQGLDECKKKRWLPGIGLLALPWVWYFSFARLPLSIMPYAYFLQCTLFPLPFLNEGGIYYLIGGLILYGLRRHRAVQLSVFVLTLAGLYGLMLLQMNLSHFTEIFTLAYEWMGVFAVIFMALYNGKRGPRNQRFFYWFYPLHVYLFYLLSCLMV</sequence>
<feature type="transmembrane region" description="Helical" evidence="1">
    <location>
        <begin position="156"/>
        <end position="183"/>
    </location>
</feature>
<dbReference type="RefSeq" id="WP_117895049.1">
    <property type="nucleotide sequence ID" value="NZ_CABJCV010000010.1"/>
</dbReference>
<reference evidence="2 3" key="1">
    <citation type="submission" date="2018-08" db="EMBL/GenBank/DDBJ databases">
        <title>A genome reference for cultivated species of the human gut microbiota.</title>
        <authorList>
            <person name="Zou Y."/>
            <person name="Xue W."/>
            <person name="Luo G."/>
        </authorList>
    </citation>
    <scope>NUCLEOTIDE SEQUENCE [LARGE SCALE GENOMIC DNA]</scope>
    <source>
        <strain evidence="2 3">AF24-29</strain>
    </source>
</reference>
<dbReference type="AlphaFoldDB" id="A0A412G0U9"/>
<keyword evidence="1" id="KW-0812">Transmembrane</keyword>
<dbReference type="Proteomes" id="UP000284178">
    <property type="component" value="Unassembled WGS sequence"/>
</dbReference>
<evidence type="ECO:0000256" key="1">
    <source>
        <dbReference type="SAM" id="Phobius"/>
    </source>
</evidence>
<feature type="transmembrane region" description="Helical" evidence="1">
    <location>
        <begin position="70"/>
        <end position="88"/>
    </location>
</feature>
<keyword evidence="3" id="KW-1185">Reference proteome</keyword>